<organism evidence="1 2">
    <name type="scientific">Siphonobacter aquaeclarae</name>
    <dbReference type="NCBI Taxonomy" id="563176"/>
    <lineage>
        <taxon>Bacteria</taxon>
        <taxon>Pseudomonadati</taxon>
        <taxon>Bacteroidota</taxon>
        <taxon>Cytophagia</taxon>
        <taxon>Cytophagales</taxon>
        <taxon>Cytophagaceae</taxon>
        <taxon>Siphonobacter</taxon>
    </lineage>
</organism>
<dbReference type="AlphaFoldDB" id="A0A1G9PIN3"/>
<dbReference type="RefSeq" id="WP_093201662.1">
    <property type="nucleotide sequence ID" value="NZ_FNGS01000004.1"/>
</dbReference>
<dbReference type="STRING" id="563176.SAMN04488090_2177"/>
<evidence type="ECO:0000313" key="2">
    <source>
        <dbReference type="Proteomes" id="UP000198901"/>
    </source>
</evidence>
<protein>
    <submittedName>
        <fullName evidence="1">Uncharacterized protein</fullName>
    </submittedName>
</protein>
<evidence type="ECO:0000313" key="1">
    <source>
        <dbReference type="EMBL" id="SDL98067.1"/>
    </source>
</evidence>
<proteinExistence type="predicted"/>
<gene>
    <name evidence="1" type="ORF">SAMN04488090_2177</name>
</gene>
<sequence>MSFIAVPIPQLPGKQEIEINVVINGQKQDLHYRVELFRWDECSTPSFNRVECLREMLSTYDKEWTLYYIGSPSDDFVPITFVKKEDLVKQREMLTA</sequence>
<dbReference type="OrthoDB" id="961886at2"/>
<keyword evidence="2" id="KW-1185">Reference proteome</keyword>
<accession>A0A1G9PIN3</accession>
<reference evidence="1 2" key="1">
    <citation type="submission" date="2016-10" db="EMBL/GenBank/DDBJ databases">
        <authorList>
            <person name="de Groot N.N."/>
        </authorList>
    </citation>
    <scope>NUCLEOTIDE SEQUENCE [LARGE SCALE GENOMIC DNA]</scope>
    <source>
        <strain evidence="1 2">DSM 21668</strain>
    </source>
</reference>
<dbReference type="Proteomes" id="UP000198901">
    <property type="component" value="Unassembled WGS sequence"/>
</dbReference>
<dbReference type="EMBL" id="FNGS01000004">
    <property type="protein sequence ID" value="SDL98067.1"/>
    <property type="molecule type" value="Genomic_DNA"/>
</dbReference>
<name>A0A1G9PIN3_9BACT</name>